<dbReference type="InParanoid" id="A0A409XAA5"/>
<dbReference type="EMBL" id="NHYD01002232">
    <property type="protein sequence ID" value="PPQ87709.1"/>
    <property type="molecule type" value="Genomic_DNA"/>
</dbReference>
<evidence type="ECO:0000256" key="1">
    <source>
        <dbReference type="SAM" id="MobiDB-lite"/>
    </source>
</evidence>
<accession>A0A409XAA5</accession>
<dbReference type="Proteomes" id="UP000283269">
    <property type="component" value="Unassembled WGS sequence"/>
</dbReference>
<feature type="region of interest" description="Disordered" evidence="1">
    <location>
        <begin position="43"/>
        <end position="64"/>
    </location>
</feature>
<protein>
    <submittedName>
        <fullName evidence="2">Uncharacterized protein</fullName>
    </submittedName>
</protein>
<sequence length="92" mass="9494">MEAIVTVAAGMAPTILVARMATNHNHTVSSCTITHISGLQFGSQQGSGSVHSGNTTGGDINASVHVYDADPRPKIEVKMESSADAPFGDNQV</sequence>
<gene>
    <name evidence="2" type="ORF">CVT25_011502</name>
</gene>
<dbReference type="AlphaFoldDB" id="A0A409XAA5"/>
<feature type="compositionally biased region" description="Low complexity" evidence="1">
    <location>
        <begin position="43"/>
        <end position="53"/>
    </location>
</feature>
<keyword evidence="3" id="KW-1185">Reference proteome</keyword>
<name>A0A409XAA5_PSICY</name>
<evidence type="ECO:0000313" key="2">
    <source>
        <dbReference type="EMBL" id="PPQ87709.1"/>
    </source>
</evidence>
<proteinExistence type="predicted"/>
<organism evidence="2 3">
    <name type="scientific">Psilocybe cyanescens</name>
    <dbReference type="NCBI Taxonomy" id="93625"/>
    <lineage>
        <taxon>Eukaryota</taxon>
        <taxon>Fungi</taxon>
        <taxon>Dikarya</taxon>
        <taxon>Basidiomycota</taxon>
        <taxon>Agaricomycotina</taxon>
        <taxon>Agaricomycetes</taxon>
        <taxon>Agaricomycetidae</taxon>
        <taxon>Agaricales</taxon>
        <taxon>Agaricineae</taxon>
        <taxon>Strophariaceae</taxon>
        <taxon>Psilocybe</taxon>
    </lineage>
</organism>
<evidence type="ECO:0000313" key="3">
    <source>
        <dbReference type="Proteomes" id="UP000283269"/>
    </source>
</evidence>
<reference evidence="2 3" key="1">
    <citation type="journal article" date="2018" name="Evol. Lett.">
        <title>Horizontal gene cluster transfer increased hallucinogenic mushroom diversity.</title>
        <authorList>
            <person name="Reynolds H.T."/>
            <person name="Vijayakumar V."/>
            <person name="Gluck-Thaler E."/>
            <person name="Korotkin H.B."/>
            <person name="Matheny P.B."/>
            <person name="Slot J.C."/>
        </authorList>
    </citation>
    <scope>NUCLEOTIDE SEQUENCE [LARGE SCALE GENOMIC DNA]</scope>
    <source>
        <strain evidence="2 3">2631</strain>
    </source>
</reference>
<comment type="caution">
    <text evidence="2">The sequence shown here is derived from an EMBL/GenBank/DDBJ whole genome shotgun (WGS) entry which is preliminary data.</text>
</comment>